<evidence type="ECO:0000313" key="8">
    <source>
        <dbReference type="RefSeq" id="XP_042562904.1"/>
    </source>
</evidence>
<dbReference type="PANTHER" id="PTHR22380">
    <property type="entry name" value="TESTIS-EXPRESSED PROTEIN 15"/>
    <property type="match status" value="1"/>
</dbReference>
<organism evidence="4 8">
    <name type="scientific">Clupea harengus</name>
    <name type="common">Atlantic herring</name>
    <dbReference type="NCBI Taxonomy" id="7950"/>
    <lineage>
        <taxon>Eukaryota</taxon>
        <taxon>Metazoa</taxon>
        <taxon>Chordata</taxon>
        <taxon>Craniata</taxon>
        <taxon>Vertebrata</taxon>
        <taxon>Euteleostomi</taxon>
        <taxon>Actinopterygii</taxon>
        <taxon>Neopterygii</taxon>
        <taxon>Teleostei</taxon>
        <taxon>Clupei</taxon>
        <taxon>Clupeiformes</taxon>
        <taxon>Clupeoidei</taxon>
        <taxon>Clupeidae</taxon>
        <taxon>Clupea</taxon>
    </lineage>
</organism>
<feature type="region of interest" description="Disordered" evidence="1">
    <location>
        <begin position="1106"/>
        <end position="1154"/>
    </location>
</feature>
<dbReference type="Pfam" id="PF15326">
    <property type="entry name" value="TEX15"/>
    <property type="match status" value="1"/>
</dbReference>
<dbReference type="InterPro" id="IPR026616">
    <property type="entry name" value="TEX15"/>
</dbReference>
<feature type="region of interest" description="Disordered" evidence="1">
    <location>
        <begin position="1938"/>
        <end position="1960"/>
    </location>
</feature>
<proteinExistence type="predicted"/>
<feature type="compositionally biased region" description="Polar residues" evidence="1">
    <location>
        <begin position="1306"/>
        <end position="1315"/>
    </location>
</feature>
<dbReference type="RefSeq" id="XP_042562901.1">
    <property type="nucleotide sequence ID" value="XM_042706967.1"/>
</dbReference>
<gene>
    <name evidence="5 6 7 8" type="primary">LOC122132160</name>
</gene>
<dbReference type="GO" id="GO:0007130">
    <property type="term" value="P:synaptonemal complex assembly"/>
    <property type="evidence" value="ECO:0007669"/>
    <property type="project" value="TreeGrafter"/>
</dbReference>
<dbReference type="OrthoDB" id="10054471at2759"/>
<evidence type="ECO:0000313" key="4">
    <source>
        <dbReference type="Proteomes" id="UP000515152"/>
    </source>
</evidence>
<feature type="compositionally biased region" description="Polar residues" evidence="1">
    <location>
        <begin position="602"/>
        <end position="625"/>
    </location>
</feature>
<accession>A0A8M1KMD5</accession>
<feature type="region of interest" description="Disordered" evidence="1">
    <location>
        <begin position="1302"/>
        <end position="1322"/>
    </location>
</feature>
<protein>
    <submittedName>
        <fullName evidence="5 6">Uncharacterized protein LOC122132160</fullName>
    </submittedName>
</protein>
<feature type="domain" description="Testis expressed sequence 15" evidence="3">
    <location>
        <begin position="1448"/>
        <end position="1663"/>
    </location>
</feature>
<evidence type="ECO:0000313" key="7">
    <source>
        <dbReference type="RefSeq" id="XP_042562903.1"/>
    </source>
</evidence>
<dbReference type="GeneTree" id="ENSGT00390000006260"/>
<dbReference type="RefSeq" id="XP_042562903.1">
    <property type="nucleotide sequence ID" value="XM_042706969.1"/>
</dbReference>
<feature type="compositionally biased region" description="Low complexity" evidence="1">
    <location>
        <begin position="1360"/>
        <end position="1372"/>
    </location>
</feature>
<dbReference type="PANTHER" id="PTHR22380:SF1">
    <property type="entry name" value="TESTIS-EXPRESSED PROTEIN 15"/>
    <property type="match status" value="1"/>
</dbReference>
<feature type="domain" description="TASOR pseudo-PARP" evidence="2">
    <location>
        <begin position="95"/>
        <end position="241"/>
    </location>
</feature>
<feature type="compositionally biased region" description="Polar residues" evidence="1">
    <location>
        <begin position="1080"/>
        <end position="1091"/>
    </location>
</feature>
<evidence type="ECO:0000313" key="6">
    <source>
        <dbReference type="RefSeq" id="XP_042562902.1"/>
    </source>
</evidence>
<evidence type="ECO:0000313" key="5">
    <source>
        <dbReference type="RefSeq" id="XP_042562901.1"/>
    </source>
</evidence>
<feature type="region of interest" description="Disordered" evidence="1">
    <location>
        <begin position="1348"/>
        <end position="1409"/>
    </location>
</feature>
<feature type="compositionally biased region" description="Basic and acidic residues" evidence="1">
    <location>
        <begin position="1057"/>
        <end position="1078"/>
    </location>
</feature>
<dbReference type="RefSeq" id="XP_042562904.1">
    <property type="nucleotide sequence ID" value="XM_042706970.1"/>
</dbReference>
<feature type="region of interest" description="Disordered" evidence="1">
    <location>
        <begin position="1973"/>
        <end position="1993"/>
    </location>
</feature>
<evidence type="ECO:0000259" key="2">
    <source>
        <dbReference type="Pfam" id="PF12509"/>
    </source>
</evidence>
<dbReference type="Proteomes" id="UP000515152">
    <property type="component" value="Unplaced"/>
</dbReference>
<sequence length="2129" mass="239412">MEAQCGRNRGVIPSLRSPHLTGTPKLKNFIIPRKKRASGTAVLEPCAKESRDFTLIESTLSDLMLDTGKETCKWEHAKLVHNDDLLREFAEKRSEMRSRGRHLRETEERFCFLVASDQETTQIYQHGLKVEKTNQHSLGKPSHGVYLFRHVDVALKNPDCQPAAGKNMIIFKVLFGKVKKVTPSSVETGTQDPTISFDCHMSRDTVSPRDSLSQQILGSSVFLFDYNENQDLTTRPRQCLPYAVIPIASVNLPTSASIPASPTELPPKVLKHGPGESLKAFVLAERRGKGQSATVKFKHFGPQGPHVTEQMPHEAGVERKTDYQNTPSYVPYVPQLQSVNHYQFGPWAGYTPALEDNIQYGNTEVPPSAFLHQSQISDPRVQNESFKEGGARISTIVYSSKTVKDPRLSGRELGDPNRTASAVQQILGTTSESNRINARKDLSSSQLQANGCRSTSAHTGTYPQNSQHAYTIETSEAEPCEFSATHKSEKLPSLKLFKMKFQKYFLYFQMNEAERRKHVWSRTDLQLDQKNLLLDRIHFYEHYYEKYKRGLLFSQVRKTDQSLSRERTNERSVYPTGTDSTSKHNDEKTKQMCTQLRKPEQSESNSTHAQGQFETSRSTPDCLTSEQIKHVRPEPTALHLIELEHDVLPNGHTVNEEQTVDGLSSNPQQPAGLLQVPWVHPKPGGDLESPMQVNTQREEVGEVPQDLPESSIEGSQMSLSLTETESIECLAEEEVKEVSIGHTERKEEDPSEDITFEKEGEFLDVGMYEEVCSMNESEIFMATTSSPRSQGGQIDLKITDSDGAWKEEETLKNFKNSEKSENCRKLKTDVSEVSANAIYSLLYERLQFSQLLPNSTPTHCKPYLKPRCPDQTTASTKDNFVNWNIQAASTYNDCDVLHVKKRDLEKHAMLGITIKSNVRDLNDIRKPMTLSKRFSLLSWQPLSGLLKDSILADRKKQCVTGSISSKTEEPNSNFNVKLVKLLTQKYNEFQLRTSRRCRKLREVSDFKSTIHRISHRRSRRPTSNSTLKKAFNLKRRYFKTLPRVVRKTKLSRRVIQNRKEGVLSKEPSHTTETRKEAELEQSNKSVVTGSEDSAVEISYSHTLPECVSSTAHNEPTDQSLKSEGQKSGSNRSIDRNESDPNPSVMNNTQDSNKDVEMEGVTNQDKDEVLQKVQDVVNESGRVEEVKCQYNKTPTKNDISTKDYLSHNLNPGSGIQNDGVLENTNNHSTSNLHVEKPLNLQTQLNAKDQKSLVDSNVDSNSNLSPDERKIKFDTDVQEVKLISKLRNYLTKFETTVKLQEPLDGISSEPSQQTLSTPRKDDTVQKSLLLGTQNREVLNPECRYSVAELKIDLPNPGPPGSSLPSQSVTSTSQQNILPADTSDPGLLDETTQLSITSGPKPVSRLSPDSTTTLGTVSEKAIQHPLIELSRPKLPPEPQKMQPKIPDGDHHIQSTNQINVQWASVIKPATHNTKTHSRQNGEAHQVKVKKPEAAQGPKLYAKTVNTISFQRHYNTEDISNILKEADCVGAIDDLLSLLHRSKDMLQYFISNFERDQGIAVQYGIVTRDIILDRYLHHPPAPYDLKYEALSSFLELQMIVEAKQFMENKMNFLTAKPTFRSLLWYDPSLYGELFKGRVGYQQQSCVYTSFQQGLAIEGYSKLQNYHLAVTTLNQQLKMVPATSYYLYLKSKREKLEIEAALQNINDFESFFLSVPISSMINFGDSPEHLERLQNRVISFVETPAAKMPGAFDVGKAEHLSIICRFLQEKMNCVKTCKVISSPVSWFGLEHLLYDASKVLVSRDAAARSSSQDNALKFHSVNSNLSYGAPSPWLPVVNTPTQMPQSHGRLKSAGQRVDTKGNPLRRATTERKQYLKKRKSIGPVETTPVAVKRRHSCPVIGDNNEHAPTYIQPQINQINLGQFQPGLHSNNLLKQHAALWRRRTQDNPPPPQLKSPATVPPGRQSHSHIRALLLTKQQKNVSHQQPSPSHPLPDNPVGIPAMQKLVPPPLTTTETPLYLPHVFPPPYESVIHHLPVKNTPQYSEVFKEPKNPFALGPVPSLQLPPSLRTPRPALSALHSSTQFTSSPDNAAQFPEHAPLNYPFFVLNGCTYTSATSDVPNKAVPNDSRLNPQES</sequence>
<feature type="region of interest" description="Disordered" evidence="1">
    <location>
        <begin position="1056"/>
        <end position="1092"/>
    </location>
</feature>
<feature type="region of interest" description="Disordered" evidence="1">
    <location>
        <begin position="1469"/>
        <end position="1489"/>
    </location>
</feature>
<dbReference type="GeneID" id="122132160"/>
<reference evidence="5 6" key="1">
    <citation type="submission" date="2025-04" db="UniProtKB">
        <authorList>
            <consortium name="RefSeq"/>
        </authorList>
    </citation>
    <scope>IDENTIFICATION</scope>
</reference>
<feature type="compositionally biased region" description="Basic and acidic residues" evidence="1">
    <location>
        <begin position="581"/>
        <end position="590"/>
    </location>
</feature>
<dbReference type="InterPro" id="IPR022188">
    <property type="entry name" value="TASOR_DUF3715"/>
</dbReference>
<feature type="compositionally biased region" description="Basic and acidic residues" evidence="1">
    <location>
        <begin position="559"/>
        <end position="570"/>
    </location>
</feature>
<feature type="compositionally biased region" description="Polar residues" evidence="1">
    <location>
        <begin position="1139"/>
        <end position="1150"/>
    </location>
</feature>
<dbReference type="RefSeq" id="XP_042562902.1">
    <property type="nucleotide sequence ID" value="XM_042706968.1"/>
</dbReference>
<feature type="region of interest" description="Disordered" evidence="1">
    <location>
        <begin position="559"/>
        <end position="625"/>
    </location>
</feature>
<evidence type="ECO:0000259" key="3">
    <source>
        <dbReference type="Pfam" id="PF15326"/>
    </source>
</evidence>
<feature type="compositionally biased region" description="Polar residues" evidence="1">
    <location>
        <begin position="1107"/>
        <end position="1131"/>
    </location>
</feature>
<keyword evidence="4" id="KW-1185">Reference proteome</keyword>
<evidence type="ECO:0000256" key="1">
    <source>
        <dbReference type="SAM" id="MobiDB-lite"/>
    </source>
</evidence>
<feature type="region of interest" description="Disordered" evidence="1">
    <location>
        <begin position="1837"/>
        <end position="1856"/>
    </location>
</feature>
<dbReference type="GO" id="GO:0007140">
    <property type="term" value="P:male meiotic nuclear division"/>
    <property type="evidence" value="ECO:0007669"/>
    <property type="project" value="InterPro"/>
</dbReference>
<dbReference type="GO" id="GO:0010569">
    <property type="term" value="P:regulation of double-strand break repair via homologous recombination"/>
    <property type="evidence" value="ECO:0007669"/>
    <property type="project" value="InterPro"/>
</dbReference>
<dbReference type="InterPro" id="IPR032765">
    <property type="entry name" value="TEX15_dom"/>
</dbReference>
<dbReference type="Pfam" id="PF12509">
    <property type="entry name" value="DUF3715"/>
    <property type="match status" value="1"/>
</dbReference>
<feature type="region of interest" description="Disordered" evidence="1">
    <location>
        <begin position="2110"/>
        <end position="2129"/>
    </location>
</feature>
<name>A0A8M1KMD5_CLUHA</name>
<dbReference type="KEGG" id="char:122132160"/>
<feature type="compositionally biased region" description="Basic and acidic residues" evidence="1">
    <location>
        <begin position="1476"/>
        <end position="1489"/>
    </location>
</feature>
<dbReference type="GO" id="GO:0005634">
    <property type="term" value="C:nucleus"/>
    <property type="evidence" value="ECO:0007669"/>
    <property type="project" value="TreeGrafter"/>
</dbReference>